<evidence type="ECO:0000259" key="6">
    <source>
        <dbReference type="Pfam" id="PF00151"/>
    </source>
</evidence>
<comment type="similarity">
    <text evidence="2 4">Belongs to the AB hydrolase superfamily. Lipase family.</text>
</comment>
<dbReference type="AlphaFoldDB" id="C4B4W5"/>
<dbReference type="Pfam" id="PF00151">
    <property type="entry name" value="Lipase"/>
    <property type="match status" value="1"/>
</dbReference>
<keyword evidence="5" id="KW-0732">Signal</keyword>
<reference evidence="7" key="1">
    <citation type="journal article" date="2009" name="J. Allergy Clin. Immunol.">
        <title>Molecular cloning, expression, and characterization of a major 38-kd cochineal allergen.</title>
        <authorList>
            <person name="Ohgiya Y."/>
            <person name="Arakawa F."/>
            <person name="Akiyama H."/>
            <person name="Yoshioka Y."/>
            <person name="Hayashi Y."/>
            <person name="Sakai S."/>
            <person name="Ito S."/>
            <person name="Yamakawa Y."/>
            <person name="Ohgiya S."/>
            <person name="Ikezawa Z."/>
            <person name="Teshima R."/>
        </authorList>
    </citation>
    <scope>NUCLEOTIDE SEQUENCE</scope>
</reference>
<name>C4B4W5_9HEMI</name>
<dbReference type="PRINTS" id="PR00821">
    <property type="entry name" value="TAGLIPASE"/>
</dbReference>
<evidence type="ECO:0000256" key="1">
    <source>
        <dbReference type="ARBA" id="ARBA00004613"/>
    </source>
</evidence>
<dbReference type="GO" id="GO:0016042">
    <property type="term" value="P:lipid catabolic process"/>
    <property type="evidence" value="ECO:0007669"/>
    <property type="project" value="TreeGrafter"/>
</dbReference>
<sequence>MPVRMLFSILISLILVSVVVGNEHYPKVSPAQFSAAFHGYELPQKECRADEVDSNEVKFYLYTRQNLHKYELHTGYNCSNSYESLRNSTYNVRKETKFLIHAWTQSPKDINDIIYIYLYAENVNVIMVDWSMYSQTCNYNSTSYVVIPKVAKALSDLMKLLTGYGAVPQKNFHVIGFLHGAHIAGIAGKYISPLRISRISGLDPVGYNIDGTALPVLQNGDADFIDVIYTSIEYYGTQRQIGDLSFYPDRGTHPQKQCPPDPNEWVCSALASIKYWRESITSPTAFSAIRCDNYVQYHESRCPGPNTTMGEYASRNAPFGKYYLNTNPEPPYSQS</sequence>
<dbReference type="SUPFAM" id="SSF53474">
    <property type="entry name" value="alpha/beta-Hydrolases"/>
    <property type="match status" value="1"/>
</dbReference>
<feature type="signal peptide" evidence="5">
    <location>
        <begin position="1"/>
        <end position="21"/>
    </location>
</feature>
<dbReference type="Gene3D" id="3.40.50.1820">
    <property type="entry name" value="alpha/beta hydrolase"/>
    <property type="match status" value="1"/>
</dbReference>
<dbReference type="GO" id="GO:0016298">
    <property type="term" value="F:lipase activity"/>
    <property type="evidence" value="ECO:0007669"/>
    <property type="project" value="InterPro"/>
</dbReference>
<dbReference type="PANTHER" id="PTHR11610">
    <property type="entry name" value="LIPASE"/>
    <property type="match status" value="1"/>
</dbReference>
<proteinExistence type="evidence at transcript level"/>
<evidence type="ECO:0000256" key="4">
    <source>
        <dbReference type="RuleBase" id="RU004262"/>
    </source>
</evidence>
<evidence type="ECO:0000256" key="3">
    <source>
        <dbReference type="ARBA" id="ARBA00022525"/>
    </source>
</evidence>
<dbReference type="GO" id="GO:0005615">
    <property type="term" value="C:extracellular space"/>
    <property type="evidence" value="ECO:0007669"/>
    <property type="project" value="TreeGrafter"/>
</dbReference>
<protein>
    <submittedName>
        <fullName evidence="7">Cochineal major allergen</fullName>
    </submittedName>
</protein>
<feature type="domain" description="Lipase" evidence="6">
    <location>
        <begin position="50"/>
        <end position="332"/>
    </location>
</feature>
<dbReference type="EMBL" id="AB453156">
    <property type="protein sequence ID" value="BAH59276.1"/>
    <property type="molecule type" value="mRNA"/>
</dbReference>
<dbReference type="InterPro" id="IPR029058">
    <property type="entry name" value="AB_hydrolase_fold"/>
</dbReference>
<evidence type="ECO:0000256" key="2">
    <source>
        <dbReference type="ARBA" id="ARBA00010701"/>
    </source>
</evidence>
<evidence type="ECO:0000256" key="5">
    <source>
        <dbReference type="SAM" id="SignalP"/>
    </source>
</evidence>
<accession>C4B4W5</accession>
<dbReference type="Allergome" id="8170">
    <property type="allergen name" value="Pro ca 38kD"/>
</dbReference>
<evidence type="ECO:0000313" key="7">
    <source>
        <dbReference type="EMBL" id="BAH59276.1"/>
    </source>
</evidence>
<organism evidence="7">
    <name type="scientific">Protortonia cacti</name>
    <dbReference type="NCBI Taxonomy" id="553176"/>
    <lineage>
        <taxon>Eukaryota</taxon>
        <taxon>Metazoa</taxon>
        <taxon>Ecdysozoa</taxon>
        <taxon>Arthropoda</taxon>
        <taxon>Hexapoda</taxon>
        <taxon>Insecta</taxon>
        <taxon>Pterygota</taxon>
        <taxon>Neoptera</taxon>
        <taxon>Paraneoptera</taxon>
        <taxon>Hemiptera</taxon>
        <taxon>Sternorrhyncha</taxon>
        <taxon>Coccoidea</taxon>
        <taxon>Monophlebidae</taxon>
        <taxon>Protortonia</taxon>
    </lineage>
</organism>
<comment type="subcellular location">
    <subcellularLocation>
        <location evidence="1">Secreted</location>
    </subcellularLocation>
</comment>
<keyword evidence="3" id="KW-0964">Secreted</keyword>
<dbReference type="InterPro" id="IPR013818">
    <property type="entry name" value="Lipase"/>
</dbReference>
<feature type="chain" id="PRO_5002937664" evidence="5">
    <location>
        <begin position="22"/>
        <end position="335"/>
    </location>
</feature>
<dbReference type="InterPro" id="IPR000734">
    <property type="entry name" value="TAG_lipase"/>
</dbReference>